<evidence type="ECO:0000256" key="3">
    <source>
        <dbReference type="ARBA" id="ARBA00022617"/>
    </source>
</evidence>
<name>A0A165DHZ1_9APHY</name>
<dbReference type="PROSITE" id="PS51402">
    <property type="entry name" value="CATALASE_3"/>
    <property type="match status" value="1"/>
</dbReference>
<dbReference type="InParanoid" id="A0A165DHZ1"/>
<evidence type="ECO:0000256" key="5">
    <source>
        <dbReference type="ARBA" id="ARBA00023002"/>
    </source>
</evidence>
<reference evidence="14 15" key="1">
    <citation type="journal article" date="2016" name="Mol. Biol. Evol.">
        <title>Comparative Genomics of Early-Diverging Mushroom-Forming Fungi Provides Insights into the Origins of Lignocellulose Decay Capabilities.</title>
        <authorList>
            <person name="Nagy L.G."/>
            <person name="Riley R."/>
            <person name="Tritt A."/>
            <person name="Adam C."/>
            <person name="Daum C."/>
            <person name="Floudas D."/>
            <person name="Sun H."/>
            <person name="Yadav J.S."/>
            <person name="Pangilinan J."/>
            <person name="Larsson K.H."/>
            <person name="Matsuura K."/>
            <person name="Barry K."/>
            <person name="Labutti K."/>
            <person name="Kuo R."/>
            <person name="Ohm R.A."/>
            <person name="Bhattacharya S.S."/>
            <person name="Shirouzu T."/>
            <person name="Yoshinaga Y."/>
            <person name="Martin F.M."/>
            <person name="Grigoriev I.V."/>
            <person name="Hibbett D.S."/>
        </authorList>
    </citation>
    <scope>NUCLEOTIDE SEQUENCE [LARGE SCALE GENOMIC DNA]</scope>
    <source>
        <strain evidence="14 15">93-53</strain>
    </source>
</reference>
<evidence type="ECO:0000259" key="13">
    <source>
        <dbReference type="SMART" id="SM01060"/>
    </source>
</evidence>
<comment type="cofactor">
    <cofactor evidence="9">
        <name>heme</name>
        <dbReference type="ChEBI" id="CHEBI:30413"/>
    </cofactor>
</comment>
<keyword evidence="4 9" id="KW-0479">Metal-binding</keyword>
<dbReference type="PIRSF" id="PIRSF038928">
    <property type="entry name" value="Catalase_clade1-3"/>
    <property type="match status" value="1"/>
</dbReference>
<keyword evidence="15" id="KW-1185">Reference proteome</keyword>
<dbReference type="SUPFAM" id="SSF56634">
    <property type="entry name" value="Heme-dependent catalase-like"/>
    <property type="match status" value="1"/>
</dbReference>
<keyword evidence="12" id="KW-0732">Signal</keyword>
<keyword evidence="6 9" id="KW-0408">Iron</keyword>
<dbReference type="RefSeq" id="XP_040762663.1">
    <property type="nucleotide sequence ID" value="XM_040911295.1"/>
</dbReference>
<dbReference type="Pfam" id="PF06628">
    <property type="entry name" value="Catalase-rel"/>
    <property type="match status" value="1"/>
</dbReference>
<evidence type="ECO:0000256" key="9">
    <source>
        <dbReference type="PIRSR" id="PIRSR038928-2"/>
    </source>
</evidence>
<dbReference type="GO" id="GO:0042542">
    <property type="term" value="P:response to hydrogen peroxide"/>
    <property type="evidence" value="ECO:0007669"/>
    <property type="project" value="TreeGrafter"/>
</dbReference>
<gene>
    <name evidence="14" type="ORF">LAESUDRAFT_744116</name>
</gene>
<dbReference type="AlphaFoldDB" id="A0A165DHZ1"/>
<evidence type="ECO:0000256" key="8">
    <source>
        <dbReference type="PIRSR" id="PIRSR038928-1"/>
    </source>
</evidence>
<comment type="catalytic activity">
    <reaction evidence="10">
        <text>2 H2O2 = O2 + 2 H2O</text>
        <dbReference type="Rhea" id="RHEA:20309"/>
        <dbReference type="ChEBI" id="CHEBI:15377"/>
        <dbReference type="ChEBI" id="CHEBI:15379"/>
        <dbReference type="ChEBI" id="CHEBI:16240"/>
        <dbReference type="EC" id="1.11.1.6"/>
    </reaction>
</comment>
<feature type="binding site" description="axial binding residue" evidence="9">
    <location>
        <position position="404"/>
    </location>
    <ligand>
        <name>heme</name>
        <dbReference type="ChEBI" id="CHEBI:30413"/>
    </ligand>
    <ligandPart>
        <name>Fe</name>
        <dbReference type="ChEBI" id="CHEBI:18248"/>
    </ligandPart>
</feature>
<dbReference type="GO" id="GO:0046872">
    <property type="term" value="F:metal ion binding"/>
    <property type="evidence" value="ECO:0007669"/>
    <property type="project" value="UniProtKB-KW"/>
</dbReference>
<dbReference type="Gene3D" id="2.40.180.10">
    <property type="entry name" value="Catalase core domain"/>
    <property type="match status" value="1"/>
</dbReference>
<dbReference type="EMBL" id="KV427633">
    <property type="protein sequence ID" value="KZT04923.1"/>
    <property type="molecule type" value="Genomic_DNA"/>
</dbReference>
<feature type="active site" evidence="8">
    <location>
        <position position="120"/>
    </location>
</feature>
<dbReference type="GO" id="GO:0004096">
    <property type="term" value="F:catalase activity"/>
    <property type="evidence" value="ECO:0007669"/>
    <property type="project" value="UniProtKB-EC"/>
</dbReference>
<dbReference type="InterPro" id="IPR024708">
    <property type="entry name" value="Catalase_AS"/>
</dbReference>
<dbReference type="OrthoDB" id="6880011at2759"/>
<evidence type="ECO:0000313" key="14">
    <source>
        <dbReference type="EMBL" id="KZT04923.1"/>
    </source>
</evidence>
<dbReference type="InterPro" id="IPR011614">
    <property type="entry name" value="Catalase_core"/>
</dbReference>
<dbReference type="EC" id="1.11.1.6" evidence="10"/>
<dbReference type="GO" id="GO:0005739">
    <property type="term" value="C:mitochondrion"/>
    <property type="evidence" value="ECO:0007669"/>
    <property type="project" value="TreeGrafter"/>
</dbReference>
<dbReference type="STRING" id="1314785.A0A165DHZ1"/>
<dbReference type="InterPro" id="IPR020835">
    <property type="entry name" value="Catalase_sf"/>
</dbReference>
<evidence type="ECO:0000256" key="6">
    <source>
        <dbReference type="ARBA" id="ARBA00023004"/>
    </source>
</evidence>
<dbReference type="InterPro" id="IPR002226">
    <property type="entry name" value="Catalase_haem_BS"/>
</dbReference>
<keyword evidence="3 9" id="KW-0349">Heme</keyword>
<proteinExistence type="inferred from homology"/>
<keyword evidence="2 10" id="KW-0575">Peroxidase</keyword>
<dbReference type="PANTHER" id="PTHR11465:SF9">
    <property type="entry name" value="CATALASE"/>
    <property type="match status" value="1"/>
</dbReference>
<feature type="chain" id="PRO_5007856585" description="Catalase" evidence="12">
    <location>
        <begin position="22"/>
        <end position="574"/>
    </location>
</feature>
<accession>A0A165DHZ1</accession>
<dbReference type="Pfam" id="PF00199">
    <property type="entry name" value="Catalase"/>
    <property type="match status" value="1"/>
</dbReference>
<comment type="function">
    <text evidence="11">Catalyzes the degradation of hydrogen peroxide (H(2)O(2)) generated by peroxisomal oxidases to water and oxygen, thereby protecting cells from the toxic effects of hydrogen peroxide.</text>
</comment>
<dbReference type="InterPro" id="IPR018028">
    <property type="entry name" value="Catalase"/>
</dbReference>
<keyword evidence="7 10" id="KW-0376">Hydrogen peroxide</keyword>
<evidence type="ECO:0000256" key="2">
    <source>
        <dbReference type="ARBA" id="ARBA00022559"/>
    </source>
</evidence>
<keyword evidence="5 10" id="KW-0560">Oxidoreductase</keyword>
<protein>
    <recommendedName>
        <fullName evidence="10">Catalase</fullName>
        <ecNumber evidence="10">1.11.1.6</ecNumber>
    </recommendedName>
</protein>
<comment type="similarity">
    <text evidence="1 10">Belongs to the catalase family.</text>
</comment>
<evidence type="ECO:0000256" key="11">
    <source>
        <dbReference type="RuleBase" id="RU004142"/>
    </source>
</evidence>
<evidence type="ECO:0000256" key="7">
    <source>
        <dbReference type="ARBA" id="ARBA00023324"/>
    </source>
</evidence>
<dbReference type="GeneID" id="63828323"/>
<evidence type="ECO:0000256" key="12">
    <source>
        <dbReference type="SAM" id="SignalP"/>
    </source>
</evidence>
<evidence type="ECO:0000256" key="1">
    <source>
        <dbReference type="ARBA" id="ARBA00005329"/>
    </source>
</evidence>
<evidence type="ECO:0000256" key="10">
    <source>
        <dbReference type="RuleBase" id="RU000498"/>
    </source>
</evidence>
<dbReference type="GO" id="GO:0020037">
    <property type="term" value="F:heme binding"/>
    <property type="evidence" value="ECO:0007669"/>
    <property type="project" value="InterPro"/>
</dbReference>
<feature type="active site" evidence="8">
    <location>
        <position position="195"/>
    </location>
</feature>
<evidence type="ECO:0000313" key="15">
    <source>
        <dbReference type="Proteomes" id="UP000076871"/>
    </source>
</evidence>
<dbReference type="GO" id="GO:0005777">
    <property type="term" value="C:peroxisome"/>
    <property type="evidence" value="ECO:0007669"/>
    <property type="project" value="TreeGrafter"/>
</dbReference>
<dbReference type="GO" id="GO:0042744">
    <property type="term" value="P:hydrogen peroxide catabolic process"/>
    <property type="evidence" value="ECO:0007669"/>
    <property type="project" value="UniProtKB-KW"/>
</dbReference>
<dbReference type="Proteomes" id="UP000076871">
    <property type="component" value="Unassembled WGS sequence"/>
</dbReference>
<dbReference type="PANTHER" id="PTHR11465">
    <property type="entry name" value="CATALASE"/>
    <property type="match status" value="1"/>
</dbReference>
<dbReference type="SMART" id="SM01060">
    <property type="entry name" value="Catalase"/>
    <property type="match status" value="1"/>
</dbReference>
<feature type="signal peptide" evidence="12">
    <location>
        <begin position="1"/>
        <end position="21"/>
    </location>
</feature>
<dbReference type="PROSITE" id="PS00437">
    <property type="entry name" value="CATALASE_1"/>
    <property type="match status" value="1"/>
</dbReference>
<evidence type="ECO:0000256" key="4">
    <source>
        <dbReference type="ARBA" id="ARBA00022723"/>
    </source>
</evidence>
<dbReference type="PROSITE" id="PS00438">
    <property type="entry name" value="CATALASE_2"/>
    <property type="match status" value="1"/>
</dbReference>
<dbReference type="InterPro" id="IPR024711">
    <property type="entry name" value="Catalase_clade1/3"/>
</dbReference>
<sequence length="574" mass="64441">MMKTALSWAALVAAMTGVASAGGSPGLALPKRADTGVSQAAAPGVSPFSYDMNTGMYMQSQVSSEAAPQLQYTTENGAPYINPYDAWRIGATGPLLLEDYHMTELLGSFDRERIPERVVHAKGAGAHGYFEVTNATFCKQYTMMDMLSEDGLTTPVTVRISTVSGETGASDELRDPRGFAVKFRTRKGILDIVMNNTPVFFIRDPSKFPYFIHTQKRNPQTNLRDKDLFWDFLSSNPESLYQTMILFSDRGTPYGFRHMNAWTGHTYRWIQDDGTWHYVKLYFETMQGVKNFTNTEATYIQGANPDFATQDLFESIANTSFPGWTVYAQVMTPEQAENYTYNVLDLTKGWDDSIPYVEIGRMYLTQNSANYFAEIEQAAFSPSHLVDGWAPSADPMLQARMFAYSDTQRYRLGINHMQIPVNAPITPVANFERGGRMNVAGNQGTRPNYMSTMSRLGLYNRTYTLDSHQQWTGGAVQSLSAVTEIDFAWPRMFWNSLSEQDQQNLISNVIGHLGEVVNQTVRERQVALFAHANYTLGQAIAQGVGVSRITNLTFAYGETWYNHTIYSDSSTLFY</sequence>
<organism evidence="14 15">
    <name type="scientific">Laetiporus sulphureus 93-53</name>
    <dbReference type="NCBI Taxonomy" id="1314785"/>
    <lineage>
        <taxon>Eukaryota</taxon>
        <taxon>Fungi</taxon>
        <taxon>Dikarya</taxon>
        <taxon>Basidiomycota</taxon>
        <taxon>Agaricomycotina</taxon>
        <taxon>Agaricomycetes</taxon>
        <taxon>Polyporales</taxon>
        <taxon>Laetiporus</taxon>
    </lineage>
</organism>
<feature type="domain" description="Catalase core" evidence="13">
    <location>
        <begin position="73"/>
        <end position="457"/>
    </location>
</feature>
<dbReference type="PRINTS" id="PR00067">
    <property type="entry name" value="CATALASE"/>
</dbReference>
<dbReference type="InterPro" id="IPR010582">
    <property type="entry name" value="Catalase_immune_responsive"/>
</dbReference>